<dbReference type="SMART" id="SM00015">
    <property type="entry name" value="IQ"/>
    <property type="match status" value="2"/>
</dbReference>
<evidence type="ECO:0000313" key="15">
    <source>
        <dbReference type="Proteomes" id="UP000228380"/>
    </source>
</evidence>
<keyword evidence="12" id="KW-0804">Transcription</keyword>
<dbReference type="InterPro" id="IPR013783">
    <property type="entry name" value="Ig-like_fold"/>
</dbReference>
<sequence length="838" mass="93707">MQQHGDGPVMDVRLLNPHVPIDSVNNQCDIQGTKATEPKSDFYSVLQENITRVFDETGLGLTFSGPRTQFDLTSWDEVLEHCTTGFQAPSFYPAVASTQSATVEDNLRLETSTLGELHTDDLGFKQVDVTSAQDKSLWQLSNADIGPLVTPNVDLQHGTSIEENVNAPSLITQASLDFSNIEGEGLKKYDSFSRWMSNELGEVDDSHMKPSSGLYWNTVESESVVEDSSMSNREHFDAYIMNPSLSQDQLFSIIDFTPNWAYAGMETKVLITGTFLKNKEDVEKCQWSCMFGEIEVPAEILTDGTLRCHAPLHKSGRVPFYVTCSNRLACSEVREFEFRENDAQYMEASDSYGYNTNEMCLHIRLEKLLTLGLVDHQKAVPDSAKENLHLRNKISSLMMEANDEWSNLVKLTHEGFSPDNAKDQLLEKLMKEKLHSWLLHKVSEGGKGPNVLDKEGQGVLHLAAALGYDWAIRPTITAGVSINFRDVHGWTALHWAANYGRERTVVALIALDAAPGALTDPTPEYPTGRTPADLASANGHKGIAGFLAESSLTNHLSTLTLKESKGSNVAEISGITDVEDVAEKSAIQVADGDVQAGLSLKDSLSAVRNASLAAARIYQVFRVHSFHRKKVIEYGDDKCGISDERALSLISLKTAKPGQHDMPLHAAAIRIQNKFRGWKGRKEFLIIRQRIVKIQAHVRGYQVRKQYKKIVWSVLIVEKAILRWRRKGSGLRGFRPEGQLEGPTMQNQGAKEDDYDFLQEGRKQTEARLQKALARVKSMVQYPEARDQYRRLLNVVTELQESKAMQDRILKESEEAAADDFMIELEELWQDDTLMPTA</sequence>
<dbReference type="RefSeq" id="XP_026662106.2">
    <property type="nucleotide sequence ID" value="XM_026806305.2"/>
</dbReference>
<keyword evidence="6" id="KW-0112">Calmodulin-binding</keyword>
<reference evidence="15" key="1">
    <citation type="journal article" date="2019" name="Nat. Commun.">
        <title>Genome-wide association mapping of date palm fruit traits.</title>
        <authorList>
            <person name="Hazzouri K.M."/>
            <person name="Gros-Balthazard M."/>
            <person name="Flowers J.M."/>
            <person name="Copetti D."/>
            <person name="Lemansour A."/>
            <person name="Lebrun M."/>
            <person name="Masmoudi K."/>
            <person name="Ferrand S."/>
            <person name="Dhar M.I."/>
            <person name="Fresquez Z.A."/>
            <person name="Rosas U."/>
            <person name="Zhang J."/>
            <person name="Talag J."/>
            <person name="Lee S."/>
            <person name="Kudrna D."/>
            <person name="Powell R.F."/>
            <person name="Leitch I.J."/>
            <person name="Krueger R.R."/>
            <person name="Wing R.A."/>
            <person name="Amiri K.M.A."/>
            <person name="Purugganan M.D."/>
        </authorList>
    </citation>
    <scope>NUCLEOTIDE SEQUENCE [LARGE SCALE GENOMIC DNA]</scope>
    <source>
        <strain evidence="15">cv. Khalas</strain>
    </source>
</reference>
<dbReference type="AlphaFoldDB" id="A0A8B8J6V6"/>
<evidence type="ECO:0000256" key="10">
    <source>
        <dbReference type="ARBA" id="ARBA00023125"/>
    </source>
</evidence>
<proteinExistence type="inferred from homology"/>
<dbReference type="GO" id="GO:0005634">
    <property type="term" value="C:nucleus"/>
    <property type="evidence" value="ECO:0007669"/>
    <property type="project" value="UniProtKB-SubCell"/>
</dbReference>
<evidence type="ECO:0000256" key="2">
    <source>
        <dbReference type="ARBA" id="ARBA00008267"/>
    </source>
</evidence>
<evidence type="ECO:0000256" key="3">
    <source>
        <dbReference type="ARBA" id="ARBA00022553"/>
    </source>
</evidence>
<dbReference type="GO" id="GO:0006357">
    <property type="term" value="P:regulation of transcription by RNA polymerase II"/>
    <property type="evidence" value="ECO:0007669"/>
    <property type="project" value="TreeGrafter"/>
</dbReference>
<dbReference type="InterPro" id="IPR036770">
    <property type="entry name" value="Ankyrin_rpt-contain_sf"/>
</dbReference>
<dbReference type="Pfam" id="PF01833">
    <property type="entry name" value="TIG"/>
    <property type="match status" value="1"/>
</dbReference>
<evidence type="ECO:0000256" key="7">
    <source>
        <dbReference type="ARBA" id="ARBA00023015"/>
    </source>
</evidence>
<dbReference type="SUPFAM" id="SSF81296">
    <property type="entry name" value="E set domains"/>
    <property type="match status" value="1"/>
</dbReference>
<keyword evidence="3" id="KW-0597">Phosphoprotein</keyword>
<dbReference type="InterPro" id="IPR027417">
    <property type="entry name" value="P-loop_NTPase"/>
</dbReference>
<dbReference type="InterPro" id="IPR014756">
    <property type="entry name" value="Ig_E-set"/>
</dbReference>
<comment type="similarity">
    <text evidence="2">Belongs to the CAMTA family.</text>
</comment>
<dbReference type="InterPro" id="IPR002110">
    <property type="entry name" value="Ankyrin_rpt"/>
</dbReference>
<keyword evidence="13" id="KW-0539">Nucleus</keyword>
<evidence type="ECO:0000256" key="8">
    <source>
        <dbReference type="ARBA" id="ARBA00023043"/>
    </source>
</evidence>
<comment type="subcellular location">
    <subcellularLocation>
        <location evidence="1">Nucleus</location>
    </subcellularLocation>
</comment>
<dbReference type="InterPro" id="IPR002909">
    <property type="entry name" value="IPT_dom"/>
</dbReference>
<organism evidence="15 16">
    <name type="scientific">Phoenix dactylifera</name>
    <name type="common">Date palm</name>
    <dbReference type="NCBI Taxonomy" id="42345"/>
    <lineage>
        <taxon>Eukaryota</taxon>
        <taxon>Viridiplantae</taxon>
        <taxon>Streptophyta</taxon>
        <taxon>Embryophyta</taxon>
        <taxon>Tracheophyta</taxon>
        <taxon>Spermatophyta</taxon>
        <taxon>Magnoliopsida</taxon>
        <taxon>Liliopsida</taxon>
        <taxon>Arecaceae</taxon>
        <taxon>Coryphoideae</taxon>
        <taxon>Phoeniceae</taxon>
        <taxon>Phoenix</taxon>
    </lineage>
</organism>
<keyword evidence="4" id="KW-0677">Repeat</keyword>
<dbReference type="PANTHER" id="PTHR23335:SF29">
    <property type="entry name" value="CALMODULIN-BINDING TRANSCRIPTION ACTIVATOR 1"/>
    <property type="match status" value="1"/>
</dbReference>
<protein>
    <submittedName>
        <fullName evidence="16">Calmodulin-binding transcription activator 3-like isoform X3</fullName>
    </submittedName>
</protein>
<dbReference type="InterPro" id="IPR000048">
    <property type="entry name" value="IQ_motif_EF-hand-BS"/>
</dbReference>
<dbReference type="Gene3D" id="1.20.5.190">
    <property type="match status" value="1"/>
</dbReference>
<dbReference type="Proteomes" id="UP000228380">
    <property type="component" value="Chromosome 8"/>
</dbReference>
<dbReference type="FunFam" id="2.60.40.10:FF:000314">
    <property type="entry name" value="Calmodulin-binding transcription activator 2"/>
    <property type="match status" value="1"/>
</dbReference>
<keyword evidence="9" id="KW-0175">Coiled coil</keyword>
<dbReference type="SUPFAM" id="SSF52540">
    <property type="entry name" value="P-loop containing nucleoside triphosphate hydrolases"/>
    <property type="match status" value="1"/>
</dbReference>
<evidence type="ECO:0000256" key="6">
    <source>
        <dbReference type="ARBA" id="ARBA00022860"/>
    </source>
</evidence>
<dbReference type="GO" id="GO:0005516">
    <property type="term" value="F:calmodulin binding"/>
    <property type="evidence" value="ECO:0007669"/>
    <property type="project" value="UniProtKB-KW"/>
</dbReference>
<dbReference type="Pfam" id="PF12796">
    <property type="entry name" value="Ank_2"/>
    <property type="match status" value="1"/>
</dbReference>
<dbReference type="PANTHER" id="PTHR23335">
    <property type="entry name" value="CALMODULIN-BINDING TRANSCRIPTION ACTIVATOR CAMTA"/>
    <property type="match status" value="1"/>
</dbReference>
<evidence type="ECO:0000256" key="12">
    <source>
        <dbReference type="ARBA" id="ARBA00023163"/>
    </source>
</evidence>
<gene>
    <name evidence="16" type="primary">LOC103711249</name>
</gene>
<dbReference type="Pfam" id="PF00612">
    <property type="entry name" value="IQ"/>
    <property type="match status" value="2"/>
</dbReference>
<evidence type="ECO:0000256" key="4">
    <source>
        <dbReference type="ARBA" id="ARBA00022737"/>
    </source>
</evidence>
<dbReference type="PROSITE" id="PS50096">
    <property type="entry name" value="IQ"/>
    <property type="match status" value="2"/>
</dbReference>
<dbReference type="Gene3D" id="2.60.40.10">
    <property type="entry name" value="Immunoglobulins"/>
    <property type="match status" value="1"/>
</dbReference>
<feature type="domain" description="IPT/TIG" evidence="14">
    <location>
        <begin position="253"/>
        <end position="326"/>
    </location>
</feature>
<keyword evidence="7" id="KW-0805">Transcription regulation</keyword>
<dbReference type="SMART" id="SM00248">
    <property type="entry name" value="ANK"/>
    <property type="match status" value="2"/>
</dbReference>
<keyword evidence="10" id="KW-0238">DNA-binding</keyword>
<accession>A0A8B8J6V6</accession>
<evidence type="ECO:0000256" key="13">
    <source>
        <dbReference type="ARBA" id="ARBA00023242"/>
    </source>
</evidence>
<dbReference type="SUPFAM" id="SSF48403">
    <property type="entry name" value="Ankyrin repeat"/>
    <property type="match status" value="1"/>
</dbReference>
<evidence type="ECO:0000256" key="9">
    <source>
        <dbReference type="ARBA" id="ARBA00023054"/>
    </source>
</evidence>
<keyword evidence="15" id="KW-1185">Reference proteome</keyword>
<evidence type="ECO:0000256" key="11">
    <source>
        <dbReference type="ARBA" id="ARBA00023159"/>
    </source>
</evidence>
<name>A0A8B8J6V6_PHODC</name>
<dbReference type="Gene3D" id="1.25.40.20">
    <property type="entry name" value="Ankyrin repeat-containing domain"/>
    <property type="match status" value="1"/>
</dbReference>
<evidence type="ECO:0000259" key="14">
    <source>
        <dbReference type="Pfam" id="PF01833"/>
    </source>
</evidence>
<keyword evidence="11" id="KW-0010">Activator</keyword>
<dbReference type="GO" id="GO:0003712">
    <property type="term" value="F:transcription coregulator activity"/>
    <property type="evidence" value="ECO:0007669"/>
    <property type="project" value="TreeGrafter"/>
</dbReference>
<dbReference type="GeneID" id="103711249"/>
<evidence type="ECO:0000313" key="16">
    <source>
        <dbReference type="RefSeq" id="XP_026662106.2"/>
    </source>
</evidence>
<keyword evidence="8" id="KW-0040">ANK repeat</keyword>
<evidence type="ECO:0000256" key="1">
    <source>
        <dbReference type="ARBA" id="ARBA00004123"/>
    </source>
</evidence>
<evidence type="ECO:0000256" key="5">
    <source>
        <dbReference type="ARBA" id="ARBA00022837"/>
    </source>
</evidence>
<dbReference type="FunFam" id="1.20.5.190:FF:000003">
    <property type="entry name" value="Calmodulin-binding transcription activator 2"/>
    <property type="match status" value="1"/>
</dbReference>
<reference evidence="16" key="2">
    <citation type="submission" date="2025-08" db="UniProtKB">
        <authorList>
            <consortium name="RefSeq"/>
        </authorList>
    </citation>
    <scope>IDENTIFICATION</scope>
    <source>
        <tissue evidence="16">Young leaves</tissue>
    </source>
</reference>
<dbReference type="GO" id="GO:0009409">
    <property type="term" value="P:response to cold"/>
    <property type="evidence" value="ECO:0007669"/>
    <property type="project" value="UniProtKB-ARBA"/>
</dbReference>
<dbReference type="GO" id="GO:0003690">
    <property type="term" value="F:double-stranded DNA binding"/>
    <property type="evidence" value="ECO:0007669"/>
    <property type="project" value="TreeGrafter"/>
</dbReference>
<keyword evidence="5" id="KW-0106">Calcium</keyword>